<gene>
    <name evidence="3" type="ORF">Scaly_2389900</name>
</gene>
<evidence type="ECO:0000256" key="2">
    <source>
        <dbReference type="SAM" id="MobiDB-lite"/>
    </source>
</evidence>
<sequence>MSLLPIPELVESMARLFYLGEFDDVKNILMDRENMIRTQTESHGRDALERMQGMAELERSKFEERLRESQRECEVLKEEIARLNADRVSNDGERRGQEGLVGVCEDNTKMLEARNAIILELNKKLTLLENQILERDQVVRVCEDKLKGLDSKVVQLDAEVDTLKQQKMEADEIVEQLKHELAKFERREEKLRKKNMEACELLEQLRQQMLAAEAHTMRSDEAIKKLKRKESEADRTVQKLRREVLAGEEHKKMSDRMLDKMRAKESEDVRRMQELRKQNLEASRTVEELRQQVLTAEENKKMCDQAIEEIRARQLEDIRTMEELKRQNLETSHTMEELRQHILAIEERIKISDQTKEEMKARQSEDSRTVEELSRQQYEASQAVEELRRQKLEAYNAAEIHKRRFENLAPMAEGLASLLKVKVDDLVNLVTVEDKSLAAEGNEGLIFRVSKDGKRSLRNDSAGGAGNADVLVIVKSLGDRNLPESFWMKHGDTIVYNAHETSSPVQSDYATPQAERNYGDQENGSRKLLDSGRHAGSGLELRMSVGEQLTIQPWGSHELTPYRADAGVIINIIDSDDETTEPAYISTPPNQKNKQKDDSSEVSLISHKRKRSELKIDWRKGDEIVGESSNSQICRFDGFNDRTLTHYLDNRVLQRTWMFASDMLKSFMEDDELCMNAVCALYRQQVSASKSPGACTGVFHQFEAMRGCILAEYLISGDPELKLRKSVAEVKEHFPYAIILCRRLATDYYENLFALYCSGVDPSSVQDNLCADNVASYVVPLLDFCFPLHYAPSTISIVYLVF</sequence>
<dbReference type="PANTHER" id="PTHR34380:SF1">
    <property type="entry name" value="OS01G0221300 PROTEIN"/>
    <property type="match status" value="1"/>
</dbReference>
<accession>A0AAW2LZC7</accession>
<feature type="coiled-coil region" evidence="1">
    <location>
        <begin position="59"/>
        <end position="86"/>
    </location>
</feature>
<keyword evidence="1" id="KW-0175">Coiled coil</keyword>
<name>A0AAW2LZC7_9LAMI</name>
<feature type="compositionally biased region" description="Basic and acidic residues" evidence="2">
    <location>
        <begin position="517"/>
        <end position="533"/>
    </location>
</feature>
<evidence type="ECO:0000256" key="1">
    <source>
        <dbReference type="SAM" id="Coils"/>
    </source>
</evidence>
<protein>
    <submittedName>
        <fullName evidence="3">Uncharacterized protein</fullName>
    </submittedName>
</protein>
<reference evidence="3" key="2">
    <citation type="journal article" date="2024" name="Plant">
        <title>Genomic evolution and insights into agronomic trait innovations of Sesamum species.</title>
        <authorList>
            <person name="Miao H."/>
            <person name="Wang L."/>
            <person name="Qu L."/>
            <person name="Liu H."/>
            <person name="Sun Y."/>
            <person name="Le M."/>
            <person name="Wang Q."/>
            <person name="Wei S."/>
            <person name="Zheng Y."/>
            <person name="Lin W."/>
            <person name="Duan Y."/>
            <person name="Cao H."/>
            <person name="Xiong S."/>
            <person name="Wang X."/>
            <person name="Wei L."/>
            <person name="Li C."/>
            <person name="Ma Q."/>
            <person name="Ju M."/>
            <person name="Zhao R."/>
            <person name="Li G."/>
            <person name="Mu C."/>
            <person name="Tian Q."/>
            <person name="Mei H."/>
            <person name="Zhang T."/>
            <person name="Gao T."/>
            <person name="Zhang H."/>
        </authorList>
    </citation>
    <scope>NUCLEOTIDE SEQUENCE</scope>
    <source>
        <strain evidence="3">KEN8</strain>
    </source>
</reference>
<dbReference type="EMBL" id="JACGWM010000015">
    <property type="protein sequence ID" value="KAL0324228.1"/>
    <property type="molecule type" value="Genomic_DNA"/>
</dbReference>
<evidence type="ECO:0000313" key="3">
    <source>
        <dbReference type="EMBL" id="KAL0324228.1"/>
    </source>
</evidence>
<proteinExistence type="predicted"/>
<feature type="region of interest" description="Disordered" evidence="2">
    <location>
        <begin position="579"/>
        <end position="603"/>
    </location>
</feature>
<organism evidence="3">
    <name type="scientific">Sesamum calycinum</name>
    <dbReference type="NCBI Taxonomy" id="2727403"/>
    <lineage>
        <taxon>Eukaryota</taxon>
        <taxon>Viridiplantae</taxon>
        <taxon>Streptophyta</taxon>
        <taxon>Embryophyta</taxon>
        <taxon>Tracheophyta</taxon>
        <taxon>Spermatophyta</taxon>
        <taxon>Magnoliopsida</taxon>
        <taxon>eudicotyledons</taxon>
        <taxon>Gunneridae</taxon>
        <taxon>Pentapetalae</taxon>
        <taxon>asterids</taxon>
        <taxon>lamiids</taxon>
        <taxon>Lamiales</taxon>
        <taxon>Pedaliaceae</taxon>
        <taxon>Sesamum</taxon>
    </lineage>
</organism>
<dbReference type="PANTHER" id="PTHR34380">
    <property type="entry name" value="BNAA03G12380D PROTEIN"/>
    <property type="match status" value="1"/>
</dbReference>
<comment type="caution">
    <text evidence="3">The sequence shown here is derived from an EMBL/GenBank/DDBJ whole genome shotgun (WGS) entry which is preliminary data.</text>
</comment>
<reference evidence="3" key="1">
    <citation type="submission" date="2020-06" db="EMBL/GenBank/DDBJ databases">
        <authorList>
            <person name="Li T."/>
            <person name="Hu X."/>
            <person name="Zhang T."/>
            <person name="Song X."/>
            <person name="Zhang H."/>
            <person name="Dai N."/>
            <person name="Sheng W."/>
            <person name="Hou X."/>
            <person name="Wei L."/>
        </authorList>
    </citation>
    <scope>NUCLEOTIDE SEQUENCE</scope>
    <source>
        <strain evidence="3">KEN8</strain>
        <tissue evidence="3">Leaf</tissue>
    </source>
</reference>
<feature type="region of interest" description="Disordered" evidence="2">
    <location>
        <begin position="502"/>
        <end position="533"/>
    </location>
</feature>
<dbReference type="AlphaFoldDB" id="A0AAW2LZC7"/>
<feature type="coiled-coil region" evidence="1">
    <location>
        <begin position="146"/>
        <end position="404"/>
    </location>
</feature>